<protein>
    <recommendedName>
        <fullName evidence="4">DUF131 domain-containing protein</fullName>
    </recommendedName>
</protein>
<proteinExistence type="predicted"/>
<dbReference type="Proteomes" id="UP000266720">
    <property type="component" value="Chromosome"/>
</dbReference>
<keyword evidence="1" id="KW-0812">Transmembrane</keyword>
<sequence>MRESFETGLKLVFAGFALVFLAVILLVLLGLAWGSNVTGGAGACIFVFFVPVFCVGVGEPGVVTFLMFLGVILMLVAFVLFVLPLVLSGRGNEEV</sequence>
<name>A0A3G1A533_9CREN</name>
<gene>
    <name evidence="2" type="ORF">TCARB_0824</name>
</gene>
<keyword evidence="1" id="KW-0472">Membrane</keyword>
<dbReference type="AlphaFoldDB" id="A0A3G1A533"/>
<feature type="transmembrane region" description="Helical" evidence="1">
    <location>
        <begin position="39"/>
        <end position="58"/>
    </location>
</feature>
<evidence type="ECO:0000256" key="1">
    <source>
        <dbReference type="SAM" id="Phobius"/>
    </source>
</evidence>
<keyword evidence="1" id="KW-1133">Transmembrane helix</keyword>
<feature type="transmembrane region" description="Helical" evidence="1">
    <location>
        <begin position="12"/>
        <end position="33"/>
    </location>
</feature>
<dbReference type="GeneID" id="25406251"/>
<reference evidence="3" key="1">
    <citation type="book" date="2010" name="EXTREMOPHILES" publisher="0:0-0">
        <title>Complete genome sequences of ten hyperthermophilic archaea reveal their metabolic capabilities and possible ecological roles.</title>
        <editorList>
            <person name="?"/>
        </editorList>
        <authorList>
            <person name="Ravin N.V."/>
            <person name="Mardanov A.V."/>
            <person name="Bonch-Osmolovskaya E.A."/>
            <person name="Skryabin K.G."/>
        </authorList>
    </citation>
    <scope>NUCLEOTIDE SEQUENCE [LARGE SCALE GENOMIC DNA]</scope>
    <source>
        <strain evidence="3">1505</strain>
    </source>
</reference>
<accession>A0A3G1A533</accession>
<evidence type="ECO:0008006" key="4">
    <source>
        <dbReference type="Google" id="ProtNLM"/>
    </source>
</evidence>
<evidence type="ECO:0000313" key="2">
    <source>
        <dbReference type="EMBL" id="AJB41876.1"/>
    </source>
</evidence>
<organism evidence="2 3">
    <name type="scientific">Thermofilum adornatum 1505</name>
    <dbReference type="NCBI Taxonomy" id="697581"/>
    <lineage>
        <taxon>Archaea</taxon>
        <taxon>Thermoproteota</taxon>
        <taxon>Thermoprotei</taxon>
        <taxon>Thermofilales</taxon>
        <taxon>Thermofilaceae</taxon>
        <taxon>Thermofilum</taxon>
    </lineage>
</organism>
<dbReference type="RefSeq" id="WP_052886773.1">
    <property type="nucleotide sequence ID" value="NZ_CP007493.1"/>
</dbReference>
<dbReference type="EMBL" id="CP007493">
    <property type="protein sequence ID" value="AJB41876.1"/>
    <property type="molecule type" value="Genomic_DNA"/>
</dbReference>
<feature type="transmembrane region" description="Helical" evidence="1">
    <location>
        <begin position="65"/>
        <end position="87"/>
    </location>
</feature>
<dbReference type="KEGG" id="tcb:TCARB_0824"/>
<evidence type="ECO:0000313" key="3">
    <source>
        <dbReference type="Proteomes" id="UP000266720"/>
    </source>
</evidence>